<dbReference type="InterPro" id="IPR049560">
    <property type="entry name" value="MeTrfase_RsmB-F_NOP2_cat"/>
</dbReference>
<dbReference type="OrthoDB" id="9810297at2"/>
<accession>A0A220U8Z7</accession>
<dbReference type="AlphaFoldDB" id="A0A220U8Z7"/>
<dbReference type="Proteomes" id="UP000198398">
    <property type="component" value="Chromosome"/>
</dbReference>
<dbReference type="Pfam" id="PF01029">
    <property type="entry name" value="NusB"/>
    <property type="match status" value="1"/>
</dbReference>
<dbReference type="SUPFAM" id="SSF48013">
    <property type="entry name" value="NusB-like"/>
    <property type="match status" value="1"/>
</dbReference>
<dbReference type="GO" id="GO:0003723">
    <property type="term" value="F:RNA binding"/>
    <property type="evidence" value="ECO:0007669"/>
    <property type="project" value="UniProtKB-UniRule"/>
</dbReference>
<dbReference type="PANTHER" id="PTHR22807:SF53">
    <property type="entry name" value="RIBOSOMAL RNA SMALL SUBUNIT METHYLTRANSFERASE B-RELATED"/>
    <property type="match status" value="1"/>
</dbReference>
<feature type="domain" description="SAM-dependent MTase RsmB/NOP-type" evidence="7">
    <location>
        <begin position="214"/>
        <end position="516"/>
    </location>
</feature>
<comment type="similarity">
    <text evidence="5">Belongs to the class I-like SAM-binding methyltransferase superfamily. RsmB/NOP family.</text>
</comment>
<evidence type="ECO:0000259" key="7">
    <source>
        <dbReference type="PROSITE" id="PS51686"/>
    </source>
</evidence>
<keyword evidence="3 5" id="KW-0949">S-adenosyl-L-methionine</keyword>
<keyword evidence="4 5" id="KW-0694">RNA-binding</keyword>
<dbReference type="PROSITE" id="PS51686">
    <property type="entry name" value="SAM_MT_RSMB_NOP"/>
    <property type="match status" value="1"/>
</dbReference>
<dbReference type="InterPro" id="IPR006027">
    <property type="entry name" value="NusB_RsmB_TIM44"/>
</dbReference>
<dbReference type="GO" id="GO:0006355">
    <property type="term" value="P:regulation of DNA-templated transcription"/>
    <property type="evidence" value="ECO:0007669"/>
    <property type="project" value="InterPro"/>
</dbReference>
<dbReference type="PANTHER" id="PTHR22807">
    <property type="entry name" value="NOP2 YEAST -RELATED NOL1/NOP2/FMU SUN DOMAIN-CONTAINING"/>
    <property type="match status" value="1"/>
</dbReference>
<evidence type="ECO:0000256" key="1">
    <source>
        <dbReference type="ARBA" id="ARBA00022603"/>
    </source>
</evidence>
<evidence type="ECO:0000256" key="5">
    <source>
        <dbReference type="PROSITE-ProRule" id="PRU01023"/>
    </source>
</evidence>
<dbReference type="GO" id="GO:0008173">
    <property type="term" value="F:RNA methyltransferase activity"/>
    <property type="evidence" value="ECO:0007669"/>
    <property type="project" value="InterPro"/>
</dbReference>
<dbReference type="InterPro" id="IPR023267">
    <property type="entry name" value="RCMT"/>
</dbReference>
<feature type="binding site" evidence="5">
    <location>
        <position position="346"/>
    </location>
    <ligand>
        <name>S-adenosyl-L-methionine</name>
        <dbReference type="ChEBI" id="CHEBI:59789"/>
    </ligand>
</feature>
<evidence type="ECO:0000256" key="2">
    <source>
        <dbReference type="ARBA" id="ARBA00022679"/>
    </source>
</evidence>
<dbReference type="GO" id="GO:0001510">
    <property type="term" value="P:RNA methylation"/>
    <property type="evidence" value="ECO:0007669"/>
    <property type="project" value="InterPro"/>
</dbReference>
<sequence length="527" mass="56244">MSEERRGGHSGGRRGDQGASRDQQGRTRSGARGQGGPRRGYSDSRPSERSRRSTPSRQVAFEGLRLVREEDSYANLVLPRLLRTHRVSGRDAAFTTELFYGALRAQGRLDAILAACVDRPLEKIDPPLLDVLRLGAYQLLDMSVARHAATSETVALARSVVGAGAAGFANAVLRRVGEKDREQWIGEVAPDRAQDPTGHLAVVHSHPRWVVRALSDALAGHGRSRDEIDELLAAQNEAPAVSLVMRPGLTDLDELIDHGASQGRLSVFAASWPSGDPGGIDPVKQGRVAVQDEGSQLAALALALGADDLVLAEDRHWLDLCAGPGGKAALLGGLTIDHDADLLAVELQAHRTELVDRAVATLQEAGCEITTRTADGTAIGAELPGRFSRVLADVPCSGLGALRRRPEARWRRTPGDIGHLTTLQRSLLTSALDAAASGGVVAYVTCSPHLAETRLIVADVLKTRQDVEELDARDAVRAGVLPAERSSIDLGAGPAVQLWPHIHGTDAMYIHLLRKLPAPTEEGTPRT</sequence>
<dbReference type="SUPFAM" id="SSF53335">
    <property type="entry name" value="S-adenosyl-L-methionine-dependent methyltransferases"/>
    <property type="match status" value="1"/>
</dbReference>
<feature type="binding site" evidence="5">
    <location>
        <begin position="321"/>
        <end position="327"/>
    </location>
    <ligand>
        <name>S-adenosyl-L-methionine</name>
        <dbReference type="ChEBI" id="CHEBI:59789"/>
    </ligand>
</feature>
<feature type="binding site" evidence="5">
    <location>
        <position position="375"/>
    </location>
    <ligand>
        <name>S-adenosyl-L-methionine</name>
        <dbReference type="ChEBI" id="CHEBI:59789"/>
    </ligand>
</feature>
<evidence type="ECO:0000256" key="4">
    <source>
        <dbReference type="ARBA" id="ARBA00022884"/>
    </source>
</evidence>
<protein>
    <submittedName>
        <fullName evidence="8">Methyltransferase</fullName>
    </submittedName>
</protein>
<dbReference type="InterPro" id="IPR035926">
    <property type="entry name" value="NusB-like_sf"/>
</dbReference>
<dbReference type="Pfam" id="PF01189">
    <property type="entry name" value="Methyltr_RsmB-F"/>
    <property type="match status" value="1"/>
</dbReference>
<dbReference type="KEGG" id="brv:CFK39_00570"/>
<dbReference type="CDD" id="cd02440">
    <property type="entry name" value="AdoMet_MTases"/>
    <property type="match status" value="1"/>
</dbReference>
<feature type="active site" description="Nucleophile" evidence="5">
    <location>
        <position position="446"/>
    </location>
</feature>
<dbReference type="Gene3D" id="3.40.50.150">
    <property type="entry name" value="Vaccinia Virus protein VP39"/>
    <property type="match status" value="1"/>
</dbReference>
<evidence type="ECO:0000256" key="6">
    <source>
        <dbReference type="SAM" id="MobiDB-lite"/>
    </source>
</evidence>
<evidence type="ECO:0000313" key="8">
    <source>
        <dbReference type="EMBL" id="ASK64587.1"/>
    </source>
</evidence>
<dbReference type="InterPro" id="IPR029063">
    <property type="entry name" value="SAM-dependent_MTases_sf"/>
</dbReference>
<dbReference type="EMBL" id="CP022316">
    <property type="protein sequence ID" value="ASK64587.1"/>
    <property type="molecule type" value="Genomic_DNA"/>
</dbReference>
<evidence type="ECO:0000313" key="9">
    <source>
        <dbReference type="Proteomes" id="UP000198398"/>
    </source>
</evidence>
<organism evidence="8 9">
    <name type="scientific">Brachybacterium avium</name>
    <dbReference type="NCBI Taxonomy" id="2017485"/>
    <lineage>
        <taxon>Bacteria</taxon>
        <taxon>Bacillati</taxon>
        <taxon>Actinomycetota</taxon>
        <taxon>Actinomycetes</taxon>
        <taxon>Micrococcales</taxon>
        <taxon>Dermabacteraceae</taxon>
        <taxon>Brachybacterium</taxon>
    </lineage>
</organism>
<dbReference type="InterPro" id="IPR001678">
    <property type="entry name" value="MeTrfase_RsmB-F_NOP2_dom"/>
</dbReference>
<keyword evidence="1 5" id="KW-0489">Methyltransferase</keyword>
<name>A0A220U8Z7_9MICO</name>
<evidence type="ECO:0000256" key="3">
    <source>
        <dbReference type="ARBA" id="ARBA00022691"/>
    </source>
</evidence>
<dbReference type="Gene3D" id="1.10.940.10">
    <property type="entry name" value="NusB-like"/>
    <property type="match status" value="1"/>
</dbReference>
<reference evidence="9" key="1">
    <citation type="submission" date="2017-07" db="EMBL/GenBank/DDBJ databases">
        <title>Brachybacterium sp. VR2415.</title>
        <authorList>
            <person name="Tak E.J."/>
            <person name="Bae J.-W."/>
        </authorList>
    </citation>
    <scope>NUCLEOTIDE SEQUENCE [LARGE SCALE GENOMIC DNA]</scope>
    <source>
        <strain evidence="9">VR2415</strain>
    </source>
</reference>
<feature type="binding site" evidence="5">
    <location>
        <position position="393"/>
    </location>
    <ligand>
        <name>S-adenosyl-L-methionine</name>
        <dbReference type="ChEBI" id="CHEBI:59789"/>
    </ligand>
</feature>
<dbReference type="RefSeq" id="WP_089063836.1">
    <property type="nucleotide sequence ID" value="NZ_CP022316.1"/>
</dbReference>
<dbReference type="PRINTS" id="PR02008">
    <property type="entry name" value="RCMTFAMILY"/>
</dbReference>
<feature type="region of interest" description="Disordered" evidence="6">
    <location>
        <begin position="1"/>
        <end position="57"/>
    </location>
</feature>
<keyword evidence="2 5" id="KW-0808">Transferase</keyword>
<keyword evidence="9" id="KW-1185">Reference proteome</keyword>
<proteinExistence type="inferred from homology"/>
<feature type="compositionally biased region" description="Basic and acidic residues" evidence="6">
    <location>
        <begin position="40"/>
        <end position="51"/>
    </location>
</feature>
<gene>
    <name evidence="8" type="ORF">CFK39_00570</name>
</gene>